<keyword evidence="4" id="KW-1185">Reference proteome</keyword>
<gene>
    <name evidence="3" type="ORF">CGZ75_23890</name>
</gene>
<evidence type="ECO:0000313" key="3">
    <source>
        <dbReference type="EMBL" id="OXM13202.1"/>
    </source>
</evidence>
<evidence type="ECO:0000256" key="1">
    <source>
        <dbReference type="ARBA" id="ARBA00009428"/>
    </source>
</evidence>
<dbReference type="InterPro" id="IPR029039">
    <property type="entry name" value="Flavoprotein-like_sf"/>
</dbReference>
<dbReference type="Gene3D" id="3.40.50.360">
    <property type="match status" value="1"/>
</dbReference>
<comment type="similarity">
    <text evidence="1">Belongs to the azoreductase type 2 family.</text>
</comment>
<proteinExistence type="inferred from homology"/>
<dbReference type="InterPro" id="IPR050712">
    <property type="entry name" value="NAD(P)H-dep_reductase"/>
</dbReference>
<dbReference type="EMBL" id="NMUQ01000004">
    <property type="protein sequence ID" value="OXM13202.1"/>
    <property type="molecule type" value="Genomic_DNA"/>
</dbReference>
<dbReference type="OrthoDB" id="9790975at2"/>
<reference evidence="3 4" key="1">
    <citation type="submission" date="2017-07" db="EMBL/GenBank/DDBJ databases">
        <title>Paenibacillus herberti R33 genome sequencing and assembly.</title>
        <authorList>
            <person name="Su W."/>
        </authorList>
    </citation>
    <scope>NUCLEOTIDE SEQUENCE [LARGE SCALE GENOMIC DNA]</scope>
    <source>
        <strain evidence="3 4">R33</strain>
    </source>
</reference>
<sequence>MKIAIIAGGNRKDSSSTQMLRYMEKALKEKEIQITFVDLYQHQLPLYSPDSSEPSAQVDALVQAVSDADGIILGTPEYHGSFSGVLKNALDYLGAAQFEGKPVLVANASAGAVGVSSLTQLQTVVRNLHGINCTEWVSLGGDNRNFAEDGQPANDKTKQRILYALEHLTRLVKQLRLS</sequence>
<dbReference type="Pfam" id="PF03358">
    <property type="entry name" value="FMN_red"/>
    <property type="match status" value="1"/>
</dbReference>
<protein>
    <submittedName>
        <fullName evidence="3">NADPH-dependent FMN reductase</fullName>
    </submittedName>
</protein>
<dbReference type="PANTHER" id="PTHR30543:SF21">
    <property type="entry name" value="NAD(P)H-DEPENDENT FMN REDUCTASE LOT6"/>
    <property type="match status" value="1"/>
</dbReference>
<evidence type="ECO:0000313" key="4">
    <source>
        <dbReference type="Proteomes" id="UP000215145"/>
    </source>
</evidence>
<dbReference type="AlphaFoldDB" id="A0A229NTQ0"/>
<dbReference type="SUPFAM" id="SSF52218">
    <property type="entry name" value="Flavoproteins"/>
    <property type="match status" value="1"/>
</dbReference>
<dbReference type="GO" id="GO:0005829">
    <property type="term" value="C:cytosol"/>
    <property type="evidence" value="ECO:0007669"/>
    <property type="project" value="TreeGrafter"/>
</dbReference>
<dbReference type="Proteomes" id="UP000215145">
    <property type="component" value="Unassembled WGS sequence"/>
</dbReference>
<dbReference type="InterPro" id="IPR005025">
    <property type="entry name" value="FMN_Rdtase-like_dom"/>
</dbReference>
<dbReference type="RefSeq" id="WP_089526931.1">
    <property type="nucleotide sequence ID" value="NZ_NMUQ01000004.1"/>
</dbReference>
<dbReference type="GO" id="GO:0016491">
    <property type="term" value="F:oxidoreductase activity"/>
    <property type="evidence" value="ECO:0007669"/>
    <property type="project" value="InterPro"/>
</dbReference>
<dbReference type="GO" id="GO:0010181">
    <property type="term" value="F:FMN binding"/>
    <property type="evidence" value="ECO:0007669"/>
    <property type="project" value="TreeGrafter"/>
</dbReference>
<feature type="domain" description="NADPH-dependent FMN reductase-like" evidence="2">
    <location>
        <begin position="1"/>
        <end position="141"/>
    </location>
</feature>
<name>A0A229NTQ0_9BACL</name>
<organism evidence="3 4">
    <name type="scientific">Paenibacillus herberti</name>
    <dbReference type="NCBI Taxonomy" id="1619309"/>
    <lineage>
        <taxon>Bacteria</taxon>
        <taxon>Bacillati</taxon>
        <taxon>Bacillota</taxon>
        <taxon>Bacilli</taxon>
        <taxon>Bacillales</taxon>
        <taxon>Paenibacillaceae</taxon>
        <taxon>Paenibacillus</taxon>
    </lineage>
</organism>
<evidence type="ECO:0000259" key="2">
    <source>
        <dbReference type="Pfam" id="PF03358"/>
    </source>
</evidence>
<comment type="caution">
    <text evidence="3">The sequence shown here is derived from an EMBL/GenBank/DDBJ whole genome shotgun (WGS) entry which is preliminary data.</text>
</comment>
<dbReference type="PANTHER" id="PTHR30543">
    <property type="entry name" value="CHROMATE REDUCTASE"/>
    <property type="match status" value="1"/>
</dbReference>
<accession>A0A229NTQ0</accession>